<dbReference type="PROSITE" id="PS51186">
    <property type="entry name" value="GNAT"/>
    <property type="match status" value="1"/>
</dbReference>
<dbReference type="InterPro" id="IPR012349">
    <property type="entry name" value="Split_barrel_FMN-bd"/>
</dbReference>
<dbReference type="Pfam" id="PF00583">
    <property type="entry name" value="Acetyltransf_1"/>
    <property type="match status" value="1"/>
</dbReference>
<dbReference type="PANTHER" id="PTHR35176:SF6">
    <property type="entry name" value="HEME OXYGENASE HI_0854-RELATED"/>
    <property type="match status" value="1"/>
</dbReference>
<dbReference type="SUPFAM" id="SSF55729">
    <property type="entry name" value="Acyl-CoA N-acyltransferases (Nat)"/>
    <property type="match status" value="1"/>
</dbReference>
<keyword evidence="4" id="KW-1185">Reference proteome</keyword>
<dbReference type="GO" id="GO:0005829">
    <property type="term" value="C:cytosol"/>
    <property type="evidence" value="ECO:0007669"/>
    <property type="project" value="TreeGrafter"/>
</dbReference>
<dbReference type="SUPFAM" id="SSF50475">
    <property type="entry name" value="FMN-binding split barrel"/>
    <property type="match status" value="1"/>
</dbReference>
<organism evidence="3 4">
    <name type="scientific">Cellulomonas terrae</name>
    <dbReference type="NCBI Taxonomy" id="311234"/>
    <lineage>
        <taxon>Bacteria</taxon>
        <taxon>Bacillati</taxon>
        <taxon>Actinomycetota</taxon>
        <taxon>Actinomycetes</taxon>
        <taxon>Micrococcales</taxon>
        <taxon>Cellulomonadaceae</taxon>
        <taxon>Cellulomonas</taxon>
    </lineage>
</organism>
<dbReference type="AlphaFoldDB" id="A0A511JJU2"/>
<sequence length="329" mass="35535">MDRAGLVEYVRTQADGVLSTLGPDGSPQAAYLPITATDRGDLVLDVRTTSRKVANLRRDPRVAVVVGGRDGTTLQCEGVADLPDGADRDACARAYLDAFPQFEASLADPGVVLVRVRLTWARLGDYRPGVSSSQDVDLRVGIRRVRADDWRSARALRLDALRDEDAGIAFLETYERAAAEPDVFYQGRTARAADGDDVAQFVAIDGSDWVGSVTVITQRAGSVDYHGRPVERSRAAVVGVFVRGEHRGSGLVDRLLETGAQWAHDLGFDLLTLGVHRDNARAQGAYRRAGFAPSGVTFESTIGPELEMVRHLRPGVQRDTSDISPPVVG</sequence>
<evidence type="ECO:0000259" key="2">
    <source>
        <dbReference type="PROSITE" id="PS51186"/>
    </source>
</evidence>
<dbReference type="InterPro" id="IPR052019">
    <property type="entry name" value="F420H2_bilvrd_red/Heme_oxyg"/>
</dbReference>
<dbReference type="Gene3D" id="3.40.630.30">
    <property type="match status" value="1"/>
</dbReference>
<dbReference type="InterPro" id="IPR016181">
    <property type="entry name" value="Acyl_CoA_acyltransferase"/>
</dbReference>
<dbReference type="Pfam" id="PF01243">
    <property type="entry name" value="PNPOx_N"/>
    <property type="match status" value="1"/>
</dbReference>
<name>A0A511JJU2_9CELL</name>
<dbReference type="InterPro" id="IPR011576">
    <property type="entry name" value="Pyridox_Oxase_N"/>
</dbReference>
<dbReference type="PANTHER" id="PTHR35176">
    <property type="entry name" value="HEME OXYGENASE HI_0854-RELATED"/>
    <property type="match status" value="1"/>
</dbReference>
<proteinExistence type="predicted"/>
<evidence type="ECO:0000313" key="4">
    <source>
        <dbReference type="Proteomes" id="UP000321049"/>
    </source>
</evidence>
<feature type="domain" description="N-acetyltransferase" evidence="2">
    <location>
        <begin position="140"/>
        <end position="313"/>
    </location>
</feature>
<keyword evidence="1" id="KW-0560">Oxidoreductase</keyword>
<dbReference type="Gene3D" id="2.30.110.10">
    <property type="entry name" value="Electron Transport, Fmn-binding Protein, Chain A"/>
    <property type="match status" value="1"/>
</dbReference>
<dbReference type="InterPro" id="IPR000182">
    <property type="entry name" value="GNAT_dom"/>
</dbReference>
<dbReference type="EMBL" id="BJWH01000007">
    <property type="protein sequence ID" value="GEL98226.1"/>
    <property type="molecule type" value="Genomic_DNA"/>
</dbReference>
<dbReference type="GO" id="GO:0070967">
    <property type="term" value="F:coenzyme F420 binding"/>
    <property type="evidence" value="ECO:0007669"/>
    <property type="project" value="TreeGrafter"/>
</dbReference>
<evidence type="ECO:0000256" key="1">
    <source>
        <dbReference type="ARBA" id="ARBA00023002"/>
    </source>
</evidence>
<comment type="caution">
    <text evidence="3">The sequence shown here is derived from an EMBL/GenBank/DDBJ whole genome shotgun (WGS) entry which is preliminary data.</text>
</comment>
<dbReference type="GO" id="GO:0016747">
    <property type="term" value="F:acyltransferase activity, transferring groups other than amino-acyl groups"/>
    <property type="evidence" value="ECO:0007669"/>
    <property type="project" value="InterPro"/>
</dbReference>
<accession>A0A511JJU2</accession>
<dbReference type="RefSeq" id="WP_146845755.1">
    <property type="nucleotide sequence ID" value="NZ_BJWH01000007.1"/>
</dbReference>
<evidence type="ECO:0000313" key="3">
    <source>
        <dbReference type="EMBL" id="GEL98226.1"/>
    </source>
</evidence>
<dbReference type="GO" id="GO:0016627">
    <property type="term" value="F:oxidoreductase activity, acting on the CH-CH group of donors"/>
    <property type="evidence" value="ECO:0007669"/>
    <property type="project" value="TreeGrafter"/>
</dbReference>
<dbReference type="OrthoDB" id="9799092at2"/>
<dbReference type="CDD" id="cd04301">
    <property type="entry name" value="NAT_SF"/>
    <property type="match status" value="1"/>
</dbReference>
<dbReference type="Proteomes" id="UP000321049">
    <property type="component" value="Unassembled WGS sequence"/>
</dbReference>
<reference evidence="3 4" key="1">
    <citation type="submission" date="2019-07" db="EMBL/GenBank/DDBJ databases">
        <title>Whole genome shotgun sequence of Cellulomonas terrae NBRC 100819.</title>
        <authorList>
            <person name="Hosoyama A."/>
            <person name="Uohara A."/>
            <person name="Ohji S."/>
            <person name="Ichikawa N."/>
        </authorList>
    </citation>
    <scope>NUCLEOTIDE SEQUENCE [LARGE SCALE GENOMIC DNA]</scope>
    <source>
        <strain evidence="3 4">NBRC 100819</strain>
    </source>
</reference>
<protein>
    <recommendedName>
        <fullName evidence="2">N-acetyltransferase domain-containing protein</fullName>
    </recommendedName>
</protein>
<gene>
    <name evidence="3" type="ORF">CTE05_17730</name>
</gene>